<organism evidence="3 4">
    <name type="scientific">Austropuccinia psidii MF-1</name>
    <dbReference type="NCBI Taxonomy" id="1389203"/>
    <lineage>
        <taxon>Eukaryota</taxon>
        <taxon>Fungi</taxon>
        <taxon>Dikarya</taxon>
        <taxon>Basidiomycota</taxon>
        <taxon>Pucciniomycotina</taxon>
        <taxon>Pucciniomycetes</taxon>
        <taxon>Pucciniales</taxon>
        <taxon>Sphaerophragmiaceae</taxon>
        <taxon>Austropuccinia</taxon>
    </lineage>
</organism>
<feature type="compositionally biased region" description="Basic and acidic residues" evidence="1">
    <location>
        <begin position="629"/>
        <end position="640"/>
    </location>
</feature>
<feature type="signal peptide" evidence="2">
    <location>
        <begin position="1"/>
        <end position="21"/>
    </location>
</feature>
<accession>A0A9Q3E6R3</accession>
<dbReference type="EMBL" id="AVOT02024901">
    <property type="protein sequence ID" value="MBW0515849.1"/>
    <property type="molecule type" value="Genomic_DNA"/>
</dbReference>
<evidence type="ECO:0000256" key="1">
    <source>
        <dbReference type="SAM" id="MobiDB-lite"/>
    </source>
</evidence>
<protein>
    <submittedName>
        <fullName evidence="3">Uncharacterized protein</fullName>
    </submittedName>
</protein>
<evidence type="ECO:0000256" key="2">
    <source>
        <dbReference type="SAM" id="SignalP"/>
    </source>
</evidence>
<sequence>MTPFLPLRIFLHLSIILPAWICTNFSDVLELLDHCRTDLCSELSGVDPLPYPSYPHEHHPLIRETEITPSNIPFHPNPNLRIDGNSISPLREARPSSYMDESLLNYDGSRYKQFFSQPNGVLQVGSQANVVPPSLVGVIYDANHMTPLFKNCGVARLKSLDSSKTITHPSSQNQGHFPLPVNSEFGLGPPDMTGTTLQEKDYLEKFTTTEINSNQIGAPEYRNNGVESLNDLGRKRKVVNSIEKIFDKTTQPRKYRKLNNGSSFTRHASTENSDQALHCRPCELAGEHDPKAFSKELDAFLNSVQQNYSPQTARTSHLNKDSFCKRLSHILKESLVRSKIYVSSYQKMDAYGQMIFQKKAFEFLKYFWRLALTNEEESEVEYHNIQSPLLIPLYFQRAKTLFESQSKQYIDGESASWYGVQAFVDIHWSSGLNNIQKKLINIKARLFEIEDLSDSHEKSLFSKNAFNSDQVKSFLISFFELWFSSNHHGGLREISDEVMSDSFPSQIKTKGNALMKKFDFNLNFFSRYIAQRYASEGRNLESDLTWNAVIKRVSFALTASFLHIHFYASLGAESRLRNSAVTDFDKQSFQLQKYFWELVFCRSADPPRDVNDIPPDLADSPAVQAARSSVEKDGTSEQRAETASWNATKFFVHWFWGEKLILPKKNRIKEKIIENESQSNKPIPIDDDEENFVKQYGYNDRQVE</sequence>
<evidence type="ECO:0000313" key="4">
    <source>
        <dbReference type="Proteomes" id="UP000765509"/>
    </source>
</evidence>
<dbReference type="Proteomes" id="UP000765509">
    <property type="component" value="Unassembled WGS sequence"/>
</dbReference>
<feature type="region of interest" description="Disordered" evidence="1">
    <location>
        <begin position="610"/>
        <end position="640"/>
    </location>
</feature>
<keyword evidence="4" id="KW-1185">Reference proteome</keyword>
<name>A0A9Q3E6R3_9BASI</name>
<dbReference type="AlphaFoldDB" id="A0A9Q3E6R3"/>
<feature type="chain" id="PRO_5040359633" evidence="2">
    <location>
        <begin position="22"/>
        <end position="704"/>
    </location>
</feature>
<reference evidence="3" key="1">
    <citation type="submission" date="2021-03" db="EMBL/GenBank/DDBJ databases">
        <title>Draft genome sequence of rust myrtle Austropuccinia psidii MF-1, a brazilian biotype.</title>
        <authorList>
            <person name="Quecine M.C."/>
            <person name="Pachon D.M.R."/>
            <person name="Bonatelli M.L."/>
            <person name="Correr F.H."/>
            <person name="Franceschini L.M."/>
            <person name="Leite T.F."/>
            <person name="Margarido G.R.A."/>
            <person name="Almeida C.A."/>
            <person name="Ferrarezi J.A."/>
            <person name="Labate C.A."/>
        </authorList>
    </citation>
    <scope>NUCLEOTIDE SEQUENCE</scope>
    <source>
        <strain evidence="3">MF-1</strain>
    </source>
</reference>
<gene>
    <name evidence="3" type="ORF">O181_055564</name>
</gene>
<evidence type="ECO:0000313" key="3">
    <source>
        <dbReference type="EMBL" id="MBW0515849.1"/>
    </source>
</evidence>
<keyword evidence="2" id="KW-0732">Signal</keyword>
<comment type="caution">
    <text evidence="3">The sequence shown here is derived from an EMBL/GenBank/DDBJ whole genome shotgun (WGS) entry which is preliminary data.</text>
</comment>
<proteinExistence type="predicted"/>